<sequence length="398" mass="45287">MDSLCSIQKQKATERHHRAEVMIAGEQLRLRLHDGKLIKDRRYHLRTYPNCFVAKELTDWLINHKEAPDRETGIRLMQKLMDHNIIHHVCDEHLDYKDAKLLYRFRKDDGTFPLNKDVKVFMRGQSLYETLINAEDTFLKVREENAVKYQRTFLSCEMVDWLVQEGEAANRKEAVELCQTLLEHGIIQHVSGRHQFYDSDLLYQFRINFRRRRRLTELLSENSLRASSDSPDSPFCLRKLNPEQNSSSFLSVQPNKEIKLVSAVRRSSVTSLAGGANAYFNLSPSLGLLPAVECNPKSVLKRPITNEELLTPGAPYVKKTLTIVGDAVGWGFVVRGGQPCHIQAVDPGGPAAAAGMKVCQFVYSVNGIYVLHLDYQTISSLIMTGPRTLVMEVMEGIE</sequence>
<dbReference type="OrthoDB" id="39497at2759"/>
<dbReference type="InterPro" id="IPR036388">
    <property type="entry name" value="WH-like_DNA-bd_sf"/>
</dbReference>
<name>G1KEI3_ANOCA</name>
<dbReference type="GO" id="GO:1904262">
    <property type="term" value="P:negative regulation of TORC1 signaling"/>
    <property type="evidence" value="ECO:0000318"/>
    <property type="project" value="GO_Central"/>
</dbReference>
<dbReference type="GeneID" id="100555207"/>
<dbReference type="eggNOG" id="ENOG502RBGI">
    <property type="taxonomic scope" value="Eukaryota"/>
</dbReference>
<dbReference type="PANTHER" id="PTHR22829:SF7">
    <property type="entry name" value="DEP DOMAIN-CONTAINING MTOR-INTERACTING PROTEIN"/>
    <property type="match status" value="1"/>
</dbReference>
<dbReference type="Proteomes" id="UP000001646">
    <property type="component" value="Chromosome 4"/>
</dbReference>
<dbReference type="GO" id="GO:0005096">
    <property type="term" value="F:GTPase activator activity"/>
    <property type="evidence" value="ECO:0000318"/>
    <property type="project" value="GO_Central"/>
</dbReference>
<reference evidence="3 4" key="1">
    <citation type="submission" date="2009-12" db="EMBL/GenBank/DDBJ databases">
        <title>The Genome Sequence of Anolis carolinensis (Green Anole Lizard).</title>
        <authorList>
            <consortium name="The Genome Sequencing Platform"/>
            <person name="Di Palma F."/>
            <person name="Alfoldi J."/>
            <person name="Heiman D."/>
            <person name="Young S."/>
            <person name="Grabherr M."/>
            <person name="Johnson J."/>
            <person name="Lander E.S."/>
            <person name="Lindblad-Toh K."/>
        </authorList>
    </citation>
    <scope>NUCLEOTIDE SEQUENCE [LARGE SCALE GENOMIC DNA]</scope>
    <source>
        <strain evidence="3 4">JBL SC #1</strain>
    </source>
</reference>
<feature type="domain" description="DEP" evidence="2">
    <location>
        <begin position="133"/>
        <end position="207"/>
    </location>
</feature>
<dbReference type="PANTHER" id="PTHR22829">
    <property type="entry name" value="DEP DOMAIN PROTEIN"/>
    <property type="match status" value="1"/>
</dbReference>
<reference evidence="3" key="3">
    <citation type="submission" date="2025-09" db="UniProtKB">
        <authorList>
            <consortium name="Ensembl"/>
        </authorList>
    </citation>
    <scope>IDENTIFICATION</scope>
</reference>
<evidence type="ECO:0000313" key="3">
    <source>
        <dbReference type="Ensembl" id="ENSACAP00000005567.3"/>
    </source>
</evidence>
<dbReference type="GO" id="GO:0030291">
    <property type="term" value="F:protein serine/threonine kinase inhibitor activity"/>
    <property type="evidence" value="ECO:0000318"/>
    <property type="project" value="GO_Central"/>
</dbReference>
<dbReference type="GO" id="GO:0005886">
    <property type="term" value="C:plasma membrane"/>
    <property type="evidence" value="ECO:0000318"/>
    <property type="project" value="GO_Central"/>
</dbReference>
<dbReference type="AlphaFoldDB" id="G1KEI3"/>
<dbReference type="InterPro" id="IPR000591">
    <property type="entry name" value="DEP_dom"/>
</dbReference>
<dbReference type="InterPro" id="IPR001478">
    <property type="entry name" value="PDZ"/>
</dbReference>
<dbReference type="Pfam" id="PF00610">
    <property type="entry name" value="DEP"/>
    <property type="match status" value="2"/>
</dbReference>
<dbReference type="FunCoup" id="G1KEI3">
    <property type="interactions" value="44"/>
</dbReference>
<dbReference type="Gene3D" id="1.10.10.10">
    <property type="entry name" value="Winged helix-like DNA-binding domain superfamily/Winged helix DNA-binding domain"/>
    <property type="match status" value="2"/>
</dbReference>
<dbReference type="CDD" id="cd23067">
    <property type="entry name" value="PDZ_DEPTOR-like"/>
    <property type="match status" value="1"/>
</dbReference>
<dbReference type="SUPFAM" id="SSF46785">
    <property type="entry name" value="Winged helix' DNA-binding domain"/>
    <property type="match status" value="2"/>
</dbReference>
<dbReference type="KEGG" id="acs:100555207"/>
<evidence type="ECO:0000259" key="2">
    <source>
        <dbReference type="PROSITE" id="PS50186"/>
    </source>
</evidence>
<keyword evidence="4" id="KW-1185">Reference proteome</keyword>
<dbReference type="Bgee" id="ENSACAG00000005686">
    <property type="expression patterns" value="Expressed in kidney and 8 other cell types or tissues"/>
</dbReference>
<reference evidence="3" key="2">
    <citation type="submission" date="2025-08" db="UniProtKB">
        <authorList>
            <consortium name="Ensembl"/>
        </authorList>
    </citation>
    <scope>IDENTIFICATION</scope>
</reference>
<dbReference type="STRING" id="28377.ENSACAP00000005567"/>
<feature type="domain" description="PDZ" evidence="1">
    <location>
        <begin position="320"/>
        <end position="397"/>
    </location>
</feature>
<dbReference type="Gene3D" id="2.30.42.10">
    <property type="match status" value="1"/>
</dbReference>
<organism evidence="3 4">
    <name type="scientific">Anolis carolinensis</name>
    <name type="common">Green anole</name>
    <name type="synonym">American chameleon</name>
    <dbReference type="NCBI Taxonomy" id="28377"/>
    <lineage>
        <taxon>Eukaryota</taxon>
        <taxon>Metazoa</taxon>
        <taxon>Chordata</taxon>
        <taxon>Craniata</taxon>
        <taxon>Vertebrata</taxon>
        <taxon>Euteleostomi</taxon>
        <taxon>Lepidosauria</taxon>
        <taxon>Squamata</taxon>
        <taxon>Bifurcata</taxon>
        <taxon>Unidentata</taxon>
        <taxon>Episquamata</taxon>
        <taxon>Toxicofera</taxon>
        <taxon>Iguania</taxon>
        <taxon>Dactyloidae</taxon>
        <taxon>Anolis</taxon>
    </lineage>
</organism>
<proteinExistence type="predicted"/>
<protein>
    <recommendedName>
        <fullName evidence="5">DEP domain containing MTOR interacting protein</fullName>
    </recommendedName>
</protein>
<dbReference type="InterPro" id="IPR051832">
    <property type="entry name" value="mTOR-Rac_regulators"/>
</dbReference>
<dbReference type="SMART" id="SM00049">
    <property type="entry name" value="DEP"/>
    <property type="match status" value="2"/>
</dbReference>
<dbReference type="Ensembl" id="ENSACAT00000005689.4">
    <property type="protein sequence ID" value="ENSACAP00000005567.3"/>
    <property type="gene ID" value="ENSACAG00000005686.4"/>
</dbReference>
<dbReference type="SUPFAM" id="SSF50156">
    <property type="entry name" value="PDZ domain-like"/>
    <property type="match status" value="1"/>
</dbReference>
<dbReference type="InterPro" id="IPR036390">
    <property type="entry name" value="WH_DNA-bd_sf"/>
</dbReference>
<dbReference type="PROSITE" id="PS50106">
    <property type="entry name" value="PDZ"/>
    <property type="match status" value="1"/>
</dbReference>
<dbReference type="GeneTree" id="ENSGT00940000164411"/>
<evidence type="ECO:0000259" key="1">
    <source>
        <dbReference type="PROSITE" id="PS50106"/>
    </source>
</evidence>
<dbReference type="HOGENOM" id="CLU_042535_1_0_1"/>
<dbReference type="GO" id="GO:0007186">
    <property type="term" value="P:G protein-coupled receptor signaling pathway"/>
    <property type="evidence" value="ECO:0000318"/>
    <property type="project" value="GO_Central"/>
</dbReference>
<dbReference type="GO" id="GO:0035556">
    <property type="term" value="P:intracellular signal transduction"/>
    <property type="evidence" value="ECO:0007669"/>
    <property type="project" value="InterPro"/>
</dbReference>
<dbReference type="SMART" id="SM00228">
    <property type="entry name" value="PDZ"/>
    <property type="match status" value="1"/>
</dbReference>
<gene>
    <name evidence="3" type="primary">LOC100555207</name>
</gene>
<dbReference type="GO" id="GO:1903940">
    <property type="term" value="P:negative regulation of TORC2 signaling"/>
    <property type="evidence" value="ECO:0000318"/>
    <property type="project" value="GO_Central"/>
</dbReference>
<feature type="domain" description="DEP" evidence="2">
    <location>
        <begin position="24"/>
        <end position="107"/>
    </location>
</feature>
<dbReference type="PROSITE" id="PS50186">
    <property type="entry name" value="DEP"/>
    <property type="match status" value="2"/>
</dbReference>
<evidence type="ECO:0000313" key="4">
    <source>
        <dbReference type="Proteomes" id="UP000001646"/>
    </source>
</evidence>
<evidence type="ECO:0008006" key="5">
    <source>
        <dbReference type="Google" id="ProtNLM"/>
    </source>
</evidence>
<dbReference type="InParanoid" id="G1KEI3"/>
<dbReference type="InterPro" id="IPR036034">
    <property type="entry name" value="PDZ_sf"/>
</dbReference>
<accession>G1KEI3</accession>
<dbReference type="GO" id="GO:0005085">
    <property type="term" value="F:guanyl-nucleotide exchange factor activity"/>
    <property type="evidence" value="ECO:0000318"/>
    <property type="project" value="GO_Central"/>
</dbReference>